<comment type="caution">
    <text evidence="1">The sequence shown here is derived from an EMBL/GenBank/DDBJ whole genome shotgun (WGS) entry which is preliminary data.</text>
</comment>
<sequence>MKNIILNFFLITAVTFLLLSCERDDICPEATPTTPKLVIEFFDINNTESPKNVRDLAVRTFEKDTALLFNSTSTISIPLKTDSIETSYVFNLNALAESGGLRDTLTFSYATEELYVSRACGFKVNFFDFRASLEDQETSSEGWIRDIQIIENTIENESETHLFIFY</sequence>
<evidence type="ECO:0000313" key="1">
    <source>
        <dbReference type="EMBL" id="GAA0762045.1"/>
    </source>
</evidence>
<evidence type="ECO:0000313" key="2">
    <source>
        <dbReference type="Proteomes" id="UP001500185"/>
    </source>
</evidence>
<dbReference type="PROSITE" id="PS51257">
    <property type="entry name" value="PROKAR_LIPOPROTEIN"/>
    <property type="match status" value="1"/>
</dbReference>
<dbReference type="Pfam" id="PF20050">
    <property type="entry name" value="DUF6452"/>
    <property type="match status" value="1"/>
</dbReference>
<dbReference type="RefSeq" id="WP_224455068.1">
    <property type="nucleotide sequence ID" value="NZ_BAAAGG010000021.1"/>
</dbReference>
<protein>
    <submittedName>
        <fullName evidence="1">DUF6452 family protein</fullName>
    </submittedName>
</protein>
<dbReference type="InterPro" id="IPR045607">
    <property type="entry name" value="DUF6452"/>
</dbReference>
<keyword evidence="2" id="KW-1185">Reference proteome</keyword>
<dbReference type="EMBL" id="BAAAGG010000021">
    <property type="protein sequence ID" value="GAA0762045.1"/>
    <property type="molecule type" value="Genomic_DNA"/>
</dbReference>
<proteinExistence type="predicted"/>
<accession>A0ABP3VKC3</accession>
<dbReference type="Proteomes" id="UP001500185">
    <property type="component" value="Unassembled WGS sequence"/>
</dbReference>
<reference evidence="2" key="1">
    <citation type="journal article" date="2019" name="Int. J. Syst. Evol. Microbiol.">
        <title>The Global Catalogue of Microorganisms (GCM) 10K type strain sequencing project: providing services to taxonomists for standard genome sequencing and annotation.</title>
        <authorList>
            <consortium name="The Broad Institute Genomics Platform"/>
            <consortium name="The Broad Institute Genome Sequencing Center for Infectious Disease"/>
            <person name="Wu L."/>
            <person name="Ma J."/>
        </authorList>
    </citation>
    <scope>NUCLEOTIDE SEQUENCE [LARGE SCALE GENOMIC DNA]</scope>
    <source>
        <strain evidence="2">JCM 16231</strain>
    </source>
</reference>
<name>A0ABP3VKC3_9FLAO</name>
<gene>
    <name evidence="1" type="ORF">GCM10009433_22070</name>
</gene>
<organism evidence="1 2">
    <name type="scientific">Psychroflexus lacisalsi</name>
    <dbReference type="NCBI Taxonomy" id="503928"/>
    <lineage>
        <taxon>Bacteria</taxon>
        <taxon>Pseudomonadati</taxon>
        <taxon>Bacteroidota</taxon>
        <taxon>Flavobacteriia</taxon>
        <taxon>Flavobacteriales</taxon>
        <taxon>Flavobacteriaceae</taxon>
        <taxon>Psychroflexus</taxon>
    </lineage>
</organism>